<keyword evidence="9" id="KW-1185">Reference proteome</keyword>
<comment type="caution">
    <text evidence="8">The sequence shown here is derived from an EMBL/GenBank/DDBJ whole genome shotgun (WGS) entry which is preliminary data.</text>
</comment>
<proteinExistence type="inferred from homology"/>
<dbReference type="CDD" id="cd11344">
    <property type="entry name" value="AmyAc_GlgE_like"/>
    <property type="match status" value="1"/>
</dbReference>
<comment type="catalytic activity">
    <reaction evidence="5 6">
        <text>alpha-maltose 1-phosphate + [(1-&gt;4)-alpha-D-glucosyl](n) = [(1-&gt;4)-alpha-D-glucosyl](n+2) + phosphate</text>
        <dbReference type="Rhea" id="RHEA:42692"/>
        <dbReference type="Rhea" id="RHEA-COMP:9584"/>
        <dbReference type="Rhea" id="RHEA-COMP:10183"/>
        <dbReference type="ChEBI" id="CHEBI:15444"/>
        <dbReference type="ChEBI" id="CHEBI:43474"/>
        <dbReference type="ChEBI" id="CHEBI:63576"/>
        <dbReference type="EC" id="2.4.99.16"/>
    </reaction>
</comment>
<evidence type="ECO:0000259" key="7">
    <source>
        <dbReference type="SMART" id="SM00642"/>
    </source>
</evidence>
<dbReference type="Gene3D" id="3.20.20.80">
    <property type="entry name" value="Glycosidases"/>
    <property type="match status" value="2"/>
</dbReference>
<feature type="active site" description="Nucleophile" evidence="6">
    <location>
        <position position="738"/>
    </location>
</feature>
<dbReference type="Pfam" id="PF21702">
    <property type="entry name" value="GLGE_C"/>
    <property type="match status" value="1"/>
</dbReference>
<accession>A0A846N0X1</accession>
<gene>
    <name evidence="6" type="primary">glgE</name>
    <name evidence="8" type="ORF">FHS83_002531</name>
</gene>
<dbReference type="HAMAP" id="MF_02124">
    <property type="entry name" value="GlgE"/>
    <property type="match status" value="1"/>
</dbReference>
<comment type="function">
    <text evidence="6">Maltosyltransferase that uses maltose 1-phosphate (M1P) as the sugar donor to elongate linear or branched alpha-(1-&gt;4)-glucans. Is involved in a branched alpha-glucan biosynthetic pathway from trehalose, together with TreS, Mak and GlgB.</text>
</comment>
<dbReference type="PANTHER" id="PTHR47786">
    <property type="entry name" value="ALPHA-1,4-GLUCAN:MALTOSE-1-PHOSPHATE MALTOSYLTRANSFERASE"/>
    <property type="match status" value="1"/>
</dbReference>
<keyword evidence="4 6" id="KW-0119">Carbohydrate metabolism</keyword>
<dbReference type="EMBL" id="JAASRM010000001">
    <property type="protein sequence ID" value="NIK89213.1"/>
    <property type="molecule type" value="Genomic_DNA"/>
</dbReference>
<feature type="site" description="Transition state stabilizer" evidence="6">
    <location>
        <position position="825"/>
    </location>
</feature>
<dbReference type="RefSeq" id="WP_167083321.1">
    <property type="nucleotide sequence ID" value="NZ_BAAADC010000001.1"/>
</dbReference>
<dbReference type="Gene3D" id="2.60.40.10">
    <property type="entry name" value="Immunoglobulins"/>
    <property type="match status" value="1"/>
</dbReference>
<evidence type="ECO:0000256" key="5">
    <source>
        <dbReference type="ARBA" id="ARBA00048735"/>
    </source>
</evidence>
<feature type="active site" description="Proton donor" evidence="6">
    <location>
        <position position="767"/>
    </location>
</feature>
<dbReference type="GO" id="GO:0004553">
    <property type="term" value="F:hydrolase activity, hydrolyzing O-glycosyl compounds"/>
    <property type="evidence" value="ECO:0007669"/>
    <property type="project" value="InterPro"/>
</dbReference>
<dbReference type="EC" id="2.4.99.16" evidence="6"/>
<dbReference type="PANTHER" id="PTHR47786:SF2">
    <property type="entry name" value="GLYCOSYL HYDROLASE FAMILY 13 CATALYTIC DOMAIN-CONTAINING PROTEIN"/>
    <property type="match status" value="1"/>
</dbReference>
<evidence type="ECO:0000256" key="3">
    <source>
        <dbReference type="ARBA" id="ARBA00022679"/>
    </source>
</evidence>
<dbReference type="GO" id="GO:0030979">
    <property type="term" value="P:alpha-glucan biosynthetic process"/>
    <property type="evidence" value="ECO:0007669"/>
    <property type="project" value="UniProtKB-UniRule"/>
</dbReference>
<organism evidence="8 9">
    <name type="scientific">Rhizomicrobium palustre</name>
    <dbReference type="NCBI Taxonomy" id="189966"/>
    <lineage>
        <taxon>Bacteria</taxon>
        <taxon>Pseudomonadati</taxon>
        <taxon>Pseudomonadota</taxon>
        <taxon>Alphaproteobacteria</taxon>
        <taxon>Micropepsales</taxon>
        <taxon>Micropepsaceae</taxon>
        <taxon>Rhizomicrobium</taxon>
    </lineage>
</organism>
<evidence type="ECO:0000313" key="9">
    <source>
        <dbReference type="Proteomes" id="UP000570514"/>
    </source>
</evidence>
<dbReference type="InterPro" id="IPR049171">
    <property type="entry name" value="GLGE_C"/>
</dbReference>
<name>A0A846N0X1_9PROT</name>
<dbReference type="InterPro" id="IPR017853">
    <property type="entry name" value="GH"/>
</dbReference>
<feature type="binding site" evidence="6">
    <location>
        <begin position="878"/>
        <end position="879"/>
    </location>
    <ligand>
        <name>alpha-maltose 1-phosphate</name>
        <dbReference type="ChEBI" id="CHEBI:63576"/>
    </ligand>
</feature>
<sequence>MPVPRICHTGSQLPKDAGLLASLAFDTIMTDGFREGLDGRLDRPKDFRLILDIDMTELSPDHPLVQAHPENFRILYPAERGHTGTNYRGEAAILNPHAVTPELITWWVDALSRLKSYGADGFRFLKPIECKPLLEAVAENLRTRFPDAVLILDTPGIAWNALSSFSRGHYDFCTSSLPWWDEKSVWLAEEYANLKSIAPVIAMAEVPGHVPPADINLRRSRLLTAAITGTGVIMPLGFENGTNEPLGDTVQMMNLLTASEPILQKPGSLRIHPAASHTIALRLADAFGDDALVAVIARKGTAADAFDRTILADLEEWSDLEPIQARQSDDVARAPGRTRLFRARRAKAVRSRPSVLRSAQQAAVEPRIIIEAVSPSVEGGRYAAKRLVGETLRVEASIFTDGHPLLAAEVQFKAGDDNAPRCFAMTPLVNNRWMAEIPLLRAGRHSFVIEAWIDHFGGFLHDLSKKLDAGKDVRLDIQDGLHLIEEARAKAAPGLRDGLDKLVARLQGLAQSEQVALLLEPSAKELMHLADRRAFKVKSAPFPVDADRKAAGFASWYEIFPRSTSGNPARHGTFRDVIAEVPRIAAMGFDVLYLPPIHPIGRSNRKGKNNTLLALPGDVGSVYAIGSSDGGHDAIHPELGSFEDFKALLAAAREHQMEIALDFAIQCSPDHPWLKEHPGWFDWRPDGSIKYAENPPKVYEDIVNVDFYAKDAVPGLWLALRDVVVFWIAQGVRIFRVDNPHTKPFAFWEWLIGSVRAEYPATIFLAEAFARPATMYHLGKIGFSQSYTYFTWRNTKTELTAYITELSTEPVNAFYRPNFFVNTPDINPLYLQNSGRAGFLIRAALAATLSGLWGVFSGFELCEAEALPGREEYLNSDKYEIRARNWHVPENIVAEITQLNRLRRSEPALQSHMGTNFYNAYNDSVLYYGRYPLGHAHRVLVLVNLDPHHEQEVDFEIPLWEWELPDTGVLEAEDLLTGARFLLQGKMQHAVLSPAAPYRIWRVAPMGSAI</sequence>
<dbReference type="AlphaFoldDB" id="A0A846N0X1"/>
<keyword evidence="3 6" id="KW-0808">Transferase</keyword>
<dbReference type="InterPro" id="IPR021828">
    <property type="entry name" value="GlgE_dom_N/S"/>
</dbReference>
<reference evidence="8 9" key="1">
    <citation type="submission" date="2020-03" db="EMBL/GenBank/DDBJ databases">
        <title>Genomic Encyclopedia of Type Strains, Phase IV (KMG-IV): sequencing the most valuable type-strain genomes for metagenomic binning, comparative biology and taxonomic classification.</title>
        <authorList>
            <person name="Goeker M."/>
        </authorList>
    </citation>
    <scope>NUCLEOTIDE SEQUENCE [LARGE SCALE GENOMIC DNA]</scope>
    <source>
        <strain evidence="8 9">DSM 19867</strain>
    </source>
</reference>
<keyword evidence="2 6" id="KW-0328">Glycosyltransferase</keyword>
<evidence type="ECO:0000256" key="6">
    <source>
        <dbReference type="HAMAP-Rule" id="MF_02124"/>
    </source>
</evidence>
<dbReference type="Proteomes" id="UP000570514">
    <property type="component" value="Unassembled WGS sequence"/>
</dbReference>
<dbReference type="InterPro" id="IPR006047">
    <property type="entry name" value="GH13_cat_dom"/>
</dbReference>
<dbReference type="InterPro" id="IPR013780">
    <property type="entry name" value="Glyco_hydro_b"/>
</dbReference>
<dbReference type="SUPFAM" id="SSF51445">
    <property type="entry name" value="(Trans)glycosidases"/>
    <property type="match status" value="2"/>
</dbReference>
<dbReference type="Pfam" id="PF11896">
    <property type="entry name" value="GlgE_dom_N_S"/>
    <property type="match status" value="1"/>
</dbReference>
<feature type="domain" description="Glycosyl hydrolase family 13 catalytic" evidence="7">
    <location>
        <begin position="558"/>
        <end position="903"/>
    </location>
</feature>
<dbReference type="Gene3D" id="1.20.58.80">
    <property type="entry name" value="Phosphotransferase system, lactose/cellobiose-type IIA subunit"/>
    <property type="match status" value="1"/>
</dbReference>
<feature type="binding site" evidence="6">
    <location>
        <position position="606"/>
    </location>
    <ligand>
        <name>alpha-maltose 1-phosphate</name>
        <dbReference type="ChEBI" id="CHEBI:63576"/>
    </ligand>
</feature>
<evidence type="ECO:0000256" key="2">
    <source>
        <dbReference type="ARBA" id="ARBA00022676"/>
    </source>
</evidence>
<protein>
    <recommendedName>
        <fullName evidence="6">Alpha-1,4-glucan:maltose-1-phosphate maltosyltransferase</fullName>
        <shortName evidence="6">GMPMT</shortName>
        <ecNumber evidence="6">2.4.99.16</ecNumber>
    </recommendedName>
    <alternativeName>
        <fullName evidence="6">(1-&gt;4)-alpha-D-glucan:maltose-1-phosphate alpha-D-maltosyltransferase</fullName>
    </alternativeName>
</protein>
<evidence type="ECO:0000313" key="8">
    <source>
        <dbReference type="EMBL" id="NIK89213.1"/>
    </source>
</evidence>
<evidence type="ECO:0000256" key="1">
    <source>
        <dbReference type="ARBA" id="ARBA00011738"/>
    </source>
</evidence>
<feature type="binding site" evidence="6">
    <location>
        <position position="739"/>
    </location>
    <ligand>
        <name>alpha-maltose 1-phosphate</name>
        <dbReference type="ChEBI" id="CHEBI:63576"/>
    </ligand>
</feature>
<comment type="subunit">
    <text evidence="1 6">Homodimer.</text>
</comment>
<dbReference type="SMART" id="SM00642">
    <property type="entry name" value="Aamy"/>
    <property type="match status" value="1"/>
</dbReference>
<dbReference type="GO" id="GO:0016758">
    <property type="term" value="F:hexosyltransferase activity"/>
    <property type="evidence" value="ECO:0007669"/>
    <property type="project" value="UniProtKB-UniRule"/>
</dbReference>
<dbReference type="Gene3D" id="2.60.40.1180">
    <property type="entry name" value="Golgi alpha-mannosidase II"/>
    <property type="match status" value="1"/>
</dbReference>
<dbReference type="InterPro" id="IPR026585">
    <property type="entry name" value="GlgE"/>
</dbReference>
<feature type="binding site" evidence="6">
    <location>
        <position position="666"/>
    </location>
    <ligand>
        <name>alpha-maltose 1-phosphate</name>
        <dbReference type="ChEBI" id="CHEBI:63576"/>
    </ligand>
</feature>
<evidence type="ECO:0000256" key="4">
    <source>
        <dbReference type="ARBA" id="ARBA00023277"/>
    </source>
</evidence>
<comment type="similarity">
    <text evidence="6">Belongs to the glycosyl hydrolase 13 family. GlgE subfamily.</text>
</comment>
<feature type="binding site" evidence="6">
    <location>
        <position position="701"/>
    </location>
    <ligand>
        <name>alpha-maltose 1-phosphate</name>
        <dbReference type="ChEBI" id="CHEBI:63576"/>
    </ligand>
</feature>
<dbReference type="InterPro" id="IPR013783">
    <property type="entry name" value="Ig-like_fold"/>
</dbReference>